<feature type="domain" description="SWI/SNF and RSC complexes subunit Ssr4 N-terminal" evidence="2">
    <location>
        <begin position="22"/>
        <end position="138"/>
    </location>
</feature>
<evidence type="ECO:0000313" key="3">
    <source>
        <dbReference type="EMBL" id="CAK5262558.1"/>
    </source>
</evidence>
<keyword evidence="5" id="KW-1185">Reference proteome</keyword>
<comment type="caution">
    <text evidence="3">The sequence shown here is derived from an EMBL/GenBank/DDBJ whole genome shotgun (WGS) entry which is preliminary data.</text>
</comment>
<gene>
    <name evidence="3" type="ORF">MYCIT1_LOCUS1376</name>
    <name evidence="4" type="ORF">MYCIT1_LOCUS23133</name>
</gene>
<evidence type="ECO:0000313" key="5">
    <source>
        <dbReference type="Proteomes" id="UP001295794"/>
    </source>
</evidence>
<dbReference type="Pfam" id="PF08549">
    <property type="entry name" value="SWI-SNF_Ssr4_N"/>
    <property type="match status" value="1"/>
</dbReference>
<evidence type="ECO:0000313" key="4">
    <source>
        <dbReference type="EMBL" id="CAK5275413.1"/>
    </source>
</evidence>
<feature type="region of interest" description="Disordered" evidence="1">
    <location>
        <begin position="216"/>
        <end position="256"/>
    </location>
</feature>
<dbReference type="InterPro" id="IPR013859">
    <property type="entry name" value="Ssr4_N"/>
</dbReference>
<dbReference type="AlphaFoldDB" id="A0AAD2GRG2"/>
<name>A0AAD2GRG2_9AGAR</name>
<dbReference type="Proteomes" id="UP001295794">
    <property type="component" value="Unassembled WGS sequence"/>
</dbReference>
<sequence length="330" mass="36553">MSLPAAPDAPCLRFPENLGIARDLTLESAVNYLTRGFQTSLNVPYVWGYIDKPQEGQLLLVFIPPNGPPFPNDGLRYQDAETKYTMPAGSGRELEISETKFGYIPGMDSMQGAWRLRRRYRMLKGGHPGLVLVHYTRGPNAPIAPMYMNQPARAYPLRPVNEPAVYILGEKVGTKVFPPGHPNAGAIVGPGPGPGMGGNFNSPQAMLAQQNNNMAMMERRREQEQRARGQSNARRPPVEEEDSGDENDTISTRTLSSTRYRRNHDFMAEVFTFAAYNLKNQDPPPPPFSIFDKADLDARAEKLKAEIAALQNRDLRSATGADVSMQGAYD</sequence>
<organism evidence="3 5">
    <name type="scientific">Mycena citricolor</name>
    <dbReference type="NCBI Taxonomy" id="2018698"/>
    <lineage>
        <taxon>Eukaryota</taxon>
        <taxon>Fungi</taxon>
        <taxon>Dikarya</taxon>
        <taxon>Basidiomycota</taxon>
        <taxon>Agaricomycotina</taxon>
        <taxon>Agaricomycetes</taxon>
        <taxon>Agaricomycetidae</taxon>
        <taxon>Agaricales</taxon>
        <taxon>Marasmiineae</taxon>
        <taxon>Mycenaceae</taxon>
        <taxon>Mycena</taxon>
    </lineage>
</organism>
<feature type="compositionally biased region" description="Basic and acidic residues" evidence="1">
    <location>
        <begin position="217"/>
        <end position="227"/>
    </location>
</feature>
<accession>A0AAD2GRG2</accession>
<dbReference type="EMBL" id="CAVNYO010000020">
    <property type="protein sequence ID" value="CAK5262558.1"/>
    <property type="molecule type" value="Genomic_DNA"/>
</dbReference>
<dbReference type="GO" id="GO:0006338">
    <property type="term" value="P:chromatin remodeling"/>
    <property type="evidence" value="ECO:0007669"/>
    <property type="project" value="InterPro"/>
</dbReference>
<reference evidence="3" key="1">
    <citation type="submission" date="2023-11" db="EMBL/GenBank/DDBJ databases">
        <authorList>
            <person name="De Vega J J."/>
            <person name="De Vega J J."/>
        </authorList>
    </citation>
    <scope>NUCLEOTIDE SEQUENCE</scope>
</reference>
<evidence type="ECO:0000256" key="1">
    <source>
        <dbReference type="SAM" id="MobiDB-lite"/>
    </source>
</evidence>
<dbReference type="EMBL" id="CAVNYO010000405">
    <property type="protein sequence ID" value="CAK5275413.1"/>
    <property type="molecule type" value="Genomic_DNA"/>
</dbReference>
<protein>
    <recommendedName>
        <fullName evidence="2">SWI/SNF and RSC complexes subunit Ssr4 N-terminal domain-containing protein</fullName>
    </recommendedName>
</protein>
<feature type="compositionally biased region" description="Acidic residues" evidence="1">
    <location>
        <begin position="239"/>
        <end position="248"/>
    </location>
</feature>
<evidence type="ECO:0000259" key="2">
    <source>
        <dbReference type="Pfam" id="PF08549"/>
    </source>
</evidence>
<proteinExistence type="predicted"/>